<reference evidence="5 7" key="2">
    <citation type="submission" date="2018-06" db="EMBL/GenBank/DDBJ databases">
        <authorList>
            <consortium name="Pathogen Informatics"/>
            <person name="Doyle S."/>
        </authorList>
    </citation>
    <scope>NUCLEOTIDE SEQUENCE [LARGE SCALE GENOMIC DNA]</scope>
    <source>
        <strain evidence="5 7">NCTC11991</strain>
    </source>
</reference>
<dbReference type="EMBL" id="LNYZ01000015">
    <property type="protein sequence ID" value="KTD77016.1"/>
    <property type="molecule type" value="Genomic_DNA"/>
</dbReference>
<dbReference type="PANTHER" id="PTHR31250">
    <property type="entry name" value="IQ DOMAIN-CONTAINING PROTEIN IQM3"/>
    <property type="match status" value="1"/>
</dbReference>
<keyword evidence="6" id="KW-1185">Reference proteome</keyword>
<evidence type="ECO:0000256" key="2">
    <source>
        <dbReference type="ARBA" id="ARBA00022490"/>
    </source>
</evidence>
<organism evidence="5 7">
    <name type="scientific">Legionella steigerwaltii</name>
    <dbReference type="NCBI Taxonomy" id="460"/>
    <lineage>
        <taxon>Bacteria</taxon>
        <taxon>Pseudomonadati</taxon>
        <taxon>Pseudomonadota</taxon>
        <taxon>Gammaproteobacteria</taxon>
        <taxon>Legionellales</taxon>
        <taxon>Legionellaceae</taxon>
        <taxon>Legionella</taxon>
    </lineage>
</organism>
<gene>
    <name evidence="4" type="ORF">Lstg_2259</name>
    <name evidence="5" type="ORF">NCTC11991_01031</name>
</gene>
<dbReference type="STRING" id="460.Lstg_2259"/>
<evidence type="ECO:0000313" key="5">
    <source>
        <dbReference type="EMBL" id="STY22445.1"/>
    </source>
</evidence>
<dbReference type="Proteomes" id="UP000255110">
    <property type="component" value="Unassembled WGS sequence"/>
</dbReference>
<dbReference type="Proteomes" id="UP000054820">
    <property type="component" value="Unassembled WGS sequence"/>
</dbReference>
<feature type="coiled-coil region" evidence="3">
    <location>
        <begin position="101"/>
        <end position="135"/>
    </location>
</feature>
<accession>A0A378L5U8</accession>
<comment type="subcellular location">
    <subcellularLocation>
        <location evidence="1">Cytoplasm</location>
    </subcellularLocation>
</comment>
<dbReference type="PANTHER" id="PTHR31250:SF27">
    <property type="entry name" value="IQ DOMAIN-CONTAINING PROTEIN IQM5"/>
    <property type="match status" value="1"/>
</dbReference>
<dbReference type="EMBL" id="UGOY01000001">
    <property type="protein sequence ID" value="STY22445.1"/>
    <property type="molecule type" value="Genomic_DNA"/>
</dbReference>
<evidence type="ECO:0008006" key="8">
    <source>
        <dbReference type="Google" id="ProtNLM"/>
    </source>
</evidence>
<reference evidence="4 6" key="1">
    <citation type="submission" date="2015-11" db="EMBL/GenBank/DDBJ databases">
        <title>Genomic analysis of 38 Legionella species identifies large and diverse effector repertoires.</title>
        <authorList>
            <person name="Burstein D."/>
            <person name="Amaro F."/>
            <person name="Zusman T."/>
            <person name="Lifshitz Z."/>
            <person name="Cohen O."/>
            <person name="Gilbert J.A."/>
            <person name="Pupko T."/>
            <person name="Shuman H.A."/>
            <person name="Segal G."/>
        </authorList>
    </citation>
    <scope>NUCLEOTIDE SEQUENCE [LARGE SCALE GENOMIC DNA]</scope>
    <source>
        <strain evidence="4 6">SC-18-C9</strain>
    </source>
</reference>
<dbReference type="OrthoDB" id="5654135at2"/>
<dbReference type="RefSeq" id="WP_058477813.1">
    <property type="nucleotide sequence ID" value="NZ_CAAAIO010000022.1"/>
</dbReference>
<proteinExistence type="predicted"/>
<dbReference type="AlphaFoldDB" id="A0A378L5U8"/>
<evidence type="ECO:0000313" key="7">
    <source>
        <dbReference type="Proteomes" id="UP000255110"/>
    </source>
</evidence>
<dbReference type="InterPro" id="IPR044159">
    <property type="entry name" value="IQM"/>
</dbReference>
<name>A0A378L5U8_9GAMM</name>
<evidence type="ECO:0000256" key="3">
    <source>
        <dbReference type="SAM" id="Coils"/>
    </source>
</evidence>
<evidence type="ECO:0000313" key="6">
    <source>
        <dbReference type="Proteomes" id="UP000054820"/>
    </source>
</evidence>
<keyword evidence="3" id="KW-0175">Coiled coil</keyword>
<sequence length="426" mass="48839">MLLTVSDLEKDIYLEAKGPLAQRIDFAWEIYSNEKSDEQHKKHALKFLIYAFDLTETEDINKQLISLMEERNKYKDQNPYYIPGKSPKLLSQLIEPAQRNLEDAEKQDSEMRKALQEARAKKEILSVNKESQEADRKLKIRYLSPEERAKHRIIIRDKRFLQNGEPVNTSGMMSHGKRGYAAFTLNANGELYIFEHNEGANRMAHSSMTAGSPVVAAGEIKIENGTLKAITTHSGHYKPSLFNIHRILEYFSHNNVDISQAIVVTFTNPSLKGVESKGVTMWMPTPVVRFETPADKVYKSIDKILDENIQSISRDIISYKSSMATSIYKIKDKVFRSTLTEDRTKVASDFVTELTEFKQKLNTNLTSVELDDTIKSLNKLITEHEERNRALAGGGRLESKFSSFKEHLLQLHSEYTDVAEQMKLRR</sequence>
<keyword evidence="2" id="KW-0963">Cytoplasm</keyword>
<evidence type="ECO:0000313" key="4">
    <source>
        <dbReference type="EMBL" id="KTD77016.1"/>
    </source>
</evidence>
<protein>
    <recommendedName>
        <fullName evidence="8">Coiled-coil protein</fullName>
    </recommendedName>
</protein>
<evidence type="ECO:0000256" key="1">
    <source>
        <dbReference type="ARBA" id="ARBA00004496"/>
    </source>
</evidence>
<dbReference type="GO" id="GO:0005737">
    <property type="term" value="C:cytoplasm"/>
    <property type="evidence" value="ECO:0007669"/>
    <property type="project" value="UniProtKB-SubCell"/>
</dbReference>